<feature type="transmembrane region" description="Helical" evidence="3">
    <location>
        <begin position="323"/>
        <end position="343"/>
    </location>
</feature>
<dbReference type="InterPro" id="IPR002656">
    <property type="entry name" value="Acyl_transf_3_dom"/>
</dbReference>
<feature type="transmembrane region" description="Helical" evidence="3">
    <location>
        <begin position="254"/>
        <end position="275"/>
    </location>
</feature>
<sequence>MLSVISSVQNESKASVILDYLRFFSALVVFWYHFGIQLPGYQAVMIFFVLSGYFISSTVLKSISRNKWSWGQYLLKRLTRLWVVLIPCLVLTFFWAKIQLGAFGESSLIFVNRNINDFLDFKTFLGNVFFLQGIEFETYGLNGPLWSLNYEFWYYVLFPCLLLMIYSNRTITKIIYFMIFLAISFFIGQRIMLYFLIWLLGAVIPLIKPLAIESKKSKILIFSFTIILAFTSLYLVYYLLGINNPTFQGTGKQFVADLSVGASFALLLFVVVSFFNNNDGSKNKISSLGKELAGFSYTLYLTHYPLVYFYSAWRTSIWSFEGIALTLIKPLIVIAILLYAWLIGSLTEKHTEKIRHNIFVLLKKRMPKNIKISN</sequence>
<keyword evidence="6" id="KW-1185">Reference proteome</keyword>
<organism evidence="5 6">
    <name type="scientific">Peribacillus deserti</name>
    <dbReference type="NCBI Taxonomy" id="673318"/>
    <lineage>
        <taxon>Bacteria</taxon>
        <taxon>Bacillati</taxon>
        <taxon>Bacillota</taxon>
        <taxon>Bacilli</taxon>
        <taxon>Bacillales</taxon>
        <taxon>Bacillaceae</taxon>
        <taxon>Peribacillus</taxon>
    </lineage>
</organism>
<gene>
    <name evidence="5" type="ORF">CUU66_01175</name>
</gene>
<evidence type="ECO:0000313" key="5">
    <source>
        <dbReference type="EMBL" id="PLT31798.1"/>
    </source>
</evidence>
<proteinExistence type="inferred from homology"/>
<feature type="transmembrane region" description="Helical" evidence="3">
    <location>
        <begin position="295"/>
        <end position="311"/>
    </location>
</feature>
<comment type="similarity">
    <text evidence="2">Belongs to the acyltransferase 3 family.</text>
</comment>
<feature type="transmembrane region" description="Helical" evidence="3">
    <location>
        <begin position="81"/>
        <end position="98"/>
    </location>
</feature>
<dbReference type="Pfam" id="PF01757">
    <property type="entry name" value="Acyl_transf_3"/>
    <property type="match status" value="1"/>
</dbReference>
<dbReference type="InterPro" id="IPR050879">
    <property type="entry name" value="Acyltransferase_3"/>
</dbReference>
<keyword evidence="3" id="KW-1133">Transmembrane helix</keyword>
<name>A0A2N5MBS8_9BACI</name>
<dbReference type="Proteomes" id="UP000234748">
    <property type="component" value="Unassembled WGS sequence"/>
</dbReference>
<feature type="transmembrane region" description="Helical" evidence="3">
    <location>
        <begin position="174"/>
        <end position="207"/>
    </location>
</feature>
<evidence type="ECO:0000256" key="2">
    <source>
        <dbReference type="ARBA" id="ARBA00007400"/>
    </source>
</evidence>
<feature type="domain" description="Acyltransferase 3" evidence="4">
    <location>
        <begin position="18"/>
        <end position="343"/>
    </location>
</feature>
<evidence type="ECO:0000259" key="4">
    <source>
        <dbReference type="Pfam" id="PF01757"/>
    </source>
</evidence>
<protein>
    <recommendedName>
        <fullName evidence="4">Acyltransferase 3 domain-containing protein</fullName>
    </recommendedName>
</protein>
<feature type="transmembrane region" description="Helical" evidence="3">
    <location>
        <begin position="219"/>
        <end position="242"/>
    </location>
</feature>
<dbReference type="PANTHER" id="PTHR23028">
    <property type="entry name" value="ACETYLTRANSFERASE"/>
    <property type="match status" value="1"/>
</dbReference>
<comment type="caution">
    <text evidence="5">The sequence shown here is derived from an EMBL/GenBank/DDBJ whole genome shotgun (WGS) entry which is preliminary data.</text>
</comment>
<feature type="transmembrane region" description="Helical" evidence="3">
    <location>
        <begin position="152"/>
        <end position="167"/>
    </location>
</feature>
<dbReference type="OrthoDB" id="9796461at2"/>
<reference evidence="5 6" key="1">
    <citation type="submission" date="2017-11" db="EMBL/GenBank/DDBJ databases">
        <title>Comparitive Functional Genomics of Dry Heat Resistant strains isolated from the Viking Spacecraft.</title>
        <authorList>
            <person name="Seuylemezian A."/>
            <person name="Cooper K."/>
            <person name="Vaishampayan P."/>
        </authorList>
    </citation>
    <scope>NUCLEOTIDE SEQUENCE [LARGE SCALE GENOMIC DNA]</scope>
    <source>
        <strain evidence="5 6">V1-29</strain>
    </source>
</reference>
<dbReference type="AlphaFoldDB" id="A0A2N5MBS8"/>
<dbReference type="GO" id="GO:0016747">
    <property type="term" value="F:acyltransferase activity, transferring groups other than amino-acyl groups"/>
    <property type="evidence" value="ECO:0007669"/>
    <property type="project" value="InterPro"/>
</dbReference>
<dbReference type="EMBL" id="PGUY01000002">
    <property type="protein sequence ID" value="PLT31798.1"/>
    <property type="molecule type" value="Genomic_DNA"/>
</dbReference>
<accession>A0A2N5MBS8</accession>
<comment type="subcellular location">
    <subcellularLocation>
        <location evidence="1">Membrane</location>
    </subcellularLocation>
</comment>
<evidence type="ECO:0000256" key="1">
    <source>
        <dbReference type="ARBA" id="ARBA00004370"/>
    </source>
</evidence>
<keyword evidence="3" id="KW-0812">Transmembrane</keyword>
<keyword evidence="3" id="KW-0472">Membrane</keyword>
<evidence type="ECO:0000256" key="3">
    <source>
        <dbReference type="SAM" id="Phobius"/>
    </source>
</evidence>
<evidence type="ECO:0000313" key="6">
    <source>
        <dbReference type="Proteomes" id="UP000234748"/>
    </source>
</evidence>
<feature type="transmembrane region" description="Helical" evidence="3">
    <location>
        <begin position="40"/>
        <end position="60"/>
    </location>
</feature>